<keyword evidence="1" id="KW-1133">Transmembrane helix</keyword>
<keyword evidence="3" id="KW-1185">Reference proteome</keyword>
<evidence type="ECO:0000256" key="1">
    <source>
        <dbReference type="SAM" id="Phobius"/>
    </source>
</evidence>
<feature type="transmembrane region" description="Helical" evidence="1">
    <location>
        <begin position="100"/>
        <end position="122"/>
    </location>
</feature>
<feature type="transmembrane region" description="Helical" evidence="1">
    <location>
        <begin position="77"/>
        <end position="94"/>
    </location>
</feature>
<dbReference type="AlphaFoldDB" id="A0A4P2VDE3"/>
<dbReference type="RefSeq" id="WP_174448430.1">
    <property type="nucleotide sequence ID" value="NZ_AP018732.1"/>
</dbReference>
<evidence type="ECO:0008006" key="4">
    <source>
        <dbReference type="Google" id="ProtNLM"/>
    </source>
</evidence>
<protein>
    <recommendedName>
        <fullName evidence="4">DUF998 domain-containing protein</fullName>
    </recommendedName>
</protein>
<dbReference type="EMBL" id="AP018732">
    <property type="protein sequence ID" value="BBE42171.1"/>
    <property type="molecule type" value="Genomic_DNA"/>
</dbReference>
<keyword evidence="1" id="KW-0472">Membrane</keyword>
<dbReference type="Proteomes" id="UP000509448">
    <property type="component" value="Chromosome"/>
</dbReference>
<feature type="transmembrane region" description="Helical" evidence="1">
    <location>
        <begin position="129"/>
        <end position="148"/>
    </location>
</feature>
<feature type="transmembrane region" description="Helical" evidence="1">
    <location>
        <begin position="163"/>
        <end position="182"/>
    </location>
</feature>
<name>A0A4P2VDE3_9ARCH</name>
<evidence type="ECO:0000313" key="3">
    <source>
        <dbReference type="Proteomes" id="UP000509448"/>
    </source>
</evidence>
<accession>A0A4P2VDE3</accession>
<dbReference type="InterPro" id="IPR009339">
    <property type="entry name" value="DUF998"/>
</dbReference>
<organism evidence="2 3">
    <name type="scientific">Conexivisphaera calida</name>
    <dbReference type="NCBI Taxonomy" id="1874277"/>
    <lineage>
        <taxon>Archaea</taxon>
        <taxon>Nitrososphaerota</taxon>
        <taxon>Conexivisphaeria</taxon>
        <taxon>Conexivisphaerales</taxon>
        <taxon>Conexivisphaeraceae</taxon>
        <taxon>Conexivisphaera</taxon>
    </lineage>
</organism>
<keyword evidence="1" id="KW-0812">Transmembrane</keyword>
<dbReference type="KEGG" id="ccai:NAS2_0782"/>
<gene>
    <name evidence="2" type="ORF">NAS2_0782</name>
</gene>
<dbReference type="GeneID" id="55584594"/>
<dbReference type="OrthoDB" id="46160at2157"/>
<dbReference type="Pfam" id="PF06197">
    <property type="entry name" value="DUF998"/>
    <property type="match status" value="1"/>
</dbReference>
<proteinExistence type="predicted"/>
<evidence type="ECO:0000313" key="2">
    <source>
        <dbReference type="EMBL" id="BBE42171.1"/>
    </source>
</evidence>
<feature type="transmembrane region" description="Helical" evidence="1">
    <location>
        <begin position="49"/>
        <end position="70"/>
    </location>
</feature>
<reference evidence="2 3" key="1">
    <citation type="journal article" date="2019" name="ISME J.">
        <title>Isolation and characterization of a thermophilic sulfur- and iron-reducing thaumarchaeote from a terrestrial acidic hot spring.</title>
        <authorList>
            <person name="Kato S."/>
            <person name="Itoh T."/>
            <person name="Yuki M."/>
            <person name="Nagamori M."/>
            <person name="Ohnishi M."/>
            <person name="Uematsu K."/>
            <person name="Suzuki K."/>
            <person name="Takashina T."/>
            <person name="Ohkuma M."/>
        </authorList>
    </citation>
    <scope>NUCLEOTIDE SEQUENCE [LARGE SCALE GENOMIC DNA]</scope>
    <source>
        <strain evidence="2 3">NAS-02</strain>
    </source>
</reference>
<sequence>MDLKRISGYLASIGTLQFLVSMVIAESLYPGYSVHHNYISDLGVGSTAPIFNTSIIIFGILVLISGVLLLRALRMPFTVAMIIAGLGAAGVGLFPEGSPYSLHTIFSLITFLFGGVTAIFSYRVQPRALAVVSAVMGITALVALVLYVDEYYAGLGPGGMERMIAYPVLFWALMFGGYLVGWSNSRAR</sequence>